<dbReference type="RefSeq" id="WP_262095580.1">
    <property type="nucleotide sequence ID" value="NZ_JAOEGN010000002.1"/>
</dbReference>
<dbReference type="PANTHER" id="PTHR37294:SF1">
    <property type="entry name" value="3'-5' EXORIBONUCLEASE YHAM"/>
    <property type="match status" value="1"/>
</dbReference>
<evidence type="ECO:0000259" key="2">
    <source>
        <dbReference type="Pfam" id="PF01966"/>
    </source>
</evidence>
<protein>
    <submittedName>
        <fullName evidence="3">HD domain-containing protein</fullName>
    </submittedName>
</protein>
<dbReference type="PANTHER" id="PTHR37294">
    <property type="entry name" value="3'-5' EXORIBONUCLEASE YHAM"/>
    <property type="match status" value="1"/>
</dbReference>
<keyword evidence="1" id="KW-0378">Hydrolase</keyword>
<evidence type="ECO:0000313" key="4">
    <source>
        <dbReference type="Proteomes" id="UP001209076"/>
    </source>
</evidence>
<proteinExistence type="predicted"/>
<dbReference type="InterPro" id="IPR003607">
    <property type="entry name" value="HD/PDEase_dom"/>
</dbReference>
<dbReference type="Proteomes" id="UP001209076">
    <property type="component" value="Unassembled WGS sequence"/>
</dbReference>
<feature type="domain" description="HD" evidence="2">
    <location>
        <begin position="147"/>
        <end position="264"/>
    </location>
</feature>
<dbReference type="InterPro" id="IPR006674">
    <property type="entry name" value="HD_domain"/>
</dbReference>
<gene>
    <name evidence="3" type="ORF">N7603_01640</name>
</gene>
<dbReference type="Gene3D" id="1.10.3210.10">
    <property type="entry name" value="Hypothetical protein af1432"/>
    <property type="match status" value="1"/>
</dbReference>
<comment type="caution">
    <text evidence="3">The sequence shown here is derived from an EMBL/GenBank/DDBJ whole genome shotgun (WGS) entry which is preliminary data.</text>
</comment>
<evidence type="ECO:0000313" key="3">
    <source>
        <dbReference type="EMBL" id="MCU0104355.1"/>
    </source>
</evidence>
<dbReference type="InterPro" id="IPR050798">
    <property type="entry name" value="YhaM_exoribonuc/phosphodiest"/>
</dbReference>
<organism evidence="3 4">
    <name type="scientific">Paracholeplasma vituli</name>
    <dbReference type="NCBI Taxonomy" id="69473"/>
    <lineage>
        <taxon>Bacteria</taxon>
        <taxon>Bacillati</taxon>
        <taxon>Mycoplasmatota</taxon>
        <taxon>Mollicutes</taxon>
        <taxon>Acholeplasmatales</taxon>
        <taxon>Acholeplasmataceae</taxon>
        <taxon>Paracholeplasma</taxon>
    </lineage>
</organism>
<keyword evidence="4" id="KW-1185">Reference proteome</keyword>
<dbReference type="EMBL" id="JAOEGN010000002">
    <property type="protein sequence ID" value="MCU0104355.1"/>
    <property type="molecule type" value="Genomic_DNA"/>
</dbReference>
<sequence>MEFNAKVDNMNVGTDFQNINVTLVNGEKKNLKLSDEQARKIELGKTYHFEVESYLKDEKEQFRVVNLLGIFEYIQDPVALKEELKNFYEYAPADMKALKEAIHGYLNLIENKVLSDVTKYVFKQYEHSFFMYPAAVRFHHAYIGGLAYHTKVMLDMARQFSEIYPYLNKDLLYSGILLHDICKVDELNGFEGGEYTLEGQLIGHLVMASLKVSEAAKTLGYEKEEAILVLNHILLSHHGLPNFGAARKPATPEAMLIWYIDTIDSKFTVLGEELEKTQPGDFTQGIAVLDKTRFYKSKL</sequence>
<reference evidence="4" key="1">
    <citation type="submission" date="2023-07" db="EMBL/GenBank/DDBJ databases">
        <title>Novel Mycoplasma species identified in domestic and wild animals.</title>
        <authorList>
            <person name="Volokhov D.V."/>
            <person name="Furtak V.A."/>
            <person name="Zagorodnyaya T.A."/>
        </authorList>
    </citation>
    <scope>NUCLEOTIDE SEQUENCE [LARGE SCALE GENOMIC DNA]</scope>
    <source>
        <strain evidence="4">92-19</strain>
    </source>
</reference>
<dbReference type="SUPFAM" id="SSF109604">
    <property type="entry name" value="HD-domain/PDEase-like"/>
    <property type="match status" value="1"/>
</dbReference>
<dbReference type="CDD" id="cd00077">
    <property type="entry name" value="HDc"/>
    <property type="match status" value="1"/>
</dbReference>
<dbReference type="Pfam" id="PF01966">
    <property type="entry name" value="HD"/>
    <property type="match status" value="1"/>
</dbReference>
<evidence type="ECO:0000256" key="1">
    <source>
        <dbReference type="ARBA" id="ARBA00022801"/>
    </source>
</evidence>
<accession>A0ABT2PTS2</accession>
<name>A0ABT2PTS2_9MOLU</name>